<dbReference type="AlphaFoldDB" id="A0A3D9S7N8"/>
<organism evidence="1 2">
    <name type="scientific">Paenibacillus taihuensis</name>
    <dbReference type="NCBI Taxonomy" id="1156355"/>
    <lineage>
        <taxon>Bacteria</taxon>
        <taxon>Bacillati</taxon>
        <taxon>Bacillota</taxon>
        <taxon>Bacilli</taxon>
        <taxon>Bacillales</taxon>
        <taxon>Paenibacillaceae</taxon>
        <taxon>Paenibacillus</taxon>
    </lineage>
</organism>
<dbReference type="EMBL" id="QTTN01000012">
    <property type="protein sequence ID" value="REE85351.1"/>
    <property type="molecule type" value="Genomic_DNA"/>
</dbReference>
<dbReference type="RefSeq" id="WP_245995983.1">
    <property type="nucleotide sequence ID" value="NZ_QTTN01000012.1"/>
</dbReference>
<dbReference type="Gene3D" id="3.40.50.150">
    <property type="entry name" value="Vaccinia Virus protein VP39"/>
    <property type="match status" value="1"/>
</dbReference>
<evidence type="ECO:0000313" key="2">
    <source>
        <dbReference type="Proteomes" id="UP000256304"/>
    </source>
</evidence>
<dbReference type="SUPFAM" id="SSF53335">
    <property type="entry name" value="S-adenosyl-L-methionine-dependent methyltransferases"/>
    <property type="match status" value="1"/>
</dbReference>
<evidence type="ECO:0000313" key="1">
    <source>
        <dbReference type="EMBL" id="REE85351.1"/>
    </source>
</evidence>
<name>A0A3D9S7N8_9BACL</name>
<dbReference type="Proteomes" id="UP000256304">
    <property type="component" value="Unassembled WGS sequence"/>
</dbReference>
<gene>
    <name evidence="1" type="ORF">A8990_11280</name>
</gene>
<accession>A0A3D9S7N8</accession>
<comment type="caution">
    <text evidence="1">The sequence shown here is derived from an EMBL/GenBank/DDBJ whole genome shotgun (WGS) entry which is preliminary data.</text>
</comment>
<keyword evidence="2" id="KW-1185">Reference proteome</keyword>
<dbReference type="InterPro" id="IPR029063">
    <property type="entry name" value="SAM-dependent_MTases_sf"/>
</dbReference>
<sequence length="140" mass="15841">MDNSNSRHIIKDQWNEWADSWYLRYRTDEAIAKIIDDPASAFHPATYAIIREALPNLQGKRVCVPSSGDNHAVYAFQLLGAQVTSCDISEKQIANSSSIARKHGWDIEFVVDDTMQLGRVRTTPTTWCTPRTAYTCGFMI</sequence>
<reference evidence="1 2" key="1">
    <citation type="submission" date="2018-08" db="EMBL/GenBank/DDBJ databases">
        <title>Genomic Encyclopedia of Type Strains, Phase III (KMG-III): the genomes of soil and plant-associated and newly described type strains.</title>
        <authorList>
            <person name="Whitman W."/>
        </authorList>
    </citation>
    <scope>NUCLEOTIDE SEQUENCE [LARGE SCALE GENOMIC DNA]</scope>
    <source>
        <strain evidence="1 2">CGMCC 1.10966</strain>
    </source>
</reference>
<evidence type="ECO:0008006" key="3">
    <source>
        <dbReference type="Google" id="ProtNLM"/>
    </source>
</evidence>
<proteinExistence type="predicted"/>
<protein>
    <recommendedName>
        <fullName evidence="3">Methyltransferase family protein</fullName>
    </recommendedName>
</protein>